<dbReference type="Proteomes" id="UP000053695">
    <property type="component" value="Unassembled WGS sequence"/>
</dbReference>
<sequence length="663" mass="78015">MIEDFNKLIKKCFGFTLKEYQKYVINNIIKNLERNKFIAVSMPTGSGKTIIEMFLAYYFKDKRILVLEPTRFLCDQMFKLWKTLFDNVEKDYEGKKFDYNKRIIISTPQTALKWARDFDVIIIDEIHHAFGNKYYKTLLSKLNPQYIFGFTALIIKEKRKEIGNVCFLDYDFKKLHQIDKTFSHPKAIIDIFDAELNIDEDKIYEKLFCCKVIGDVKAIKYLENVLIKYGKRAFCESLRNLLRKGKIEDKELIDFCKKGGISHKARAVLKVLKAYEVSQLKPVLIFTSRKATAKEFMEVIKNFKTELLTSDLSKDERLKLINRAKNGEVDIIISTLVGEEGIDIPESGLLIMTDIPKSPLRFYQRLGRLIRLSSKDKIKFLVFTLTPKTFEYDYLDEAINKLYNEGVDVSYILSDIEKTQKVKVVEIIKRYERPISYTKLILNEDIDPFEFYFNKVKEKLKGITSIEDESKLKKIFFILLTNPLYRGGLSKLIKDIDNYIISNNFSRSLDRAIERGEIYYIYNVNKLSKIIKFELLRLYNICLKRGIKKYENSLFKLDRKPFLRLMSDLFLEEDIRRVKYLLTTEDNIVSVGKIKYNKSSKSLYAKLIIPLCVNNIEIYLEVGISYFNIIKENEKSYKKFRELIKLNLKKAGSLAIEKFLKEI</sequence>
<evidence type="ECO:0000259" key="2">
    <source>
        <dbReference type="PROSITE" id="PS51194"/>
    </source>
</evidence>
<dbReference type="GO" id="GO:0003677">
    <property type="term" value="F:DNA binding"/>
    <property type="evidence" value="ECO:0007669"/>
    <property type="project" value="InterPro"/>
</dbReference>
<protein>
    <submittedName>
        <fullName evidence="3">Putative DNA repair RAD25</fullName>
    </submittedName>
</protein>
<dbReference type="PATRIC" id="fig|1069083.5.peg.999"/>
<reference evidence="3 4" key="1">
    <citation type="journal article" date="2013" name="Genome Announc.">
        <title>Draft Genome Sequence of a Highly Flagellated, Fast-Swimming Archaeon, Methanocaldococcus villosus Strain KIN24-T80 (DSM 22612).</title>
        <authorList>
            <person name="Thennarasu S."/>
            <person name="Polireddy D."/>
            <person name="Antony A."/>
            <person name="Yada M.R."/>
            <person name="Algarawi S."/>
            <person name="Sivakumar N."/>
        </authorList>
    </citation>
    <scope>NUCLEOTIDE SEQUENCE [LARGE SCALE GENOMIC DNA]</scope>
    <source>
        <strain evidence="3 4">KIN24-T80</strain>
    </source>
</reference>
<dbReference type="GO" id="GO:0005829">
    <property type="term" value="C:cytosol"/>
    <property type="evidence" value="ECO:0007669"/>
    <property type="project" value="TreeGrafter"/>
</dbReference>
<organism evidence="3 4">
    <name type="scientific">Methanocaldococcus villosus KIN24-T80</name>
    <dbReference type="NCBI Taxonomy" id="1069083"/>
    <lineage>
        <taxon>Archaea</taxon>
        <taxon>Methanobacteriati</taxon>
        <taxon>Methanobacteriota</taxon>
        <taxon>Methanomada group</taxon>
        <taxon>Methanococci</taxon>
        <taxon>Methanococcales</taxon>
        <taxon>Methanocaldococcaceae</taxon>
        <taxon>Methanocaldococcus</taxon>
    </lineage>
</organism>
<dbReference type="PROSITE" id="PS51192">
    <property type="entry name" value="HELICASE_ATP_BIND_1"/>
    <property type="match status" value="1"/>
</dbReference>
<dbReference type="InterPro" id="IPR006935">
    <property type="entry name" value="Helicase/UvrB_N"/>
</dbReference>
<dbReference type="InterPro" id="IPR027417">
    <property type="entry name" value="P-loop_NTPase"/>
</dbReference>
<dbReference type="OrthoDB" id="11644at2157"/>
<dbReference type="InterPro" id="IPR050742">
    <property type="entry name" value="Helicase_Restrict-Modif_Enz"/>
</dbReference>
<evidence type="ECO:0000313" key="3">
    <source>
        <dbReference type="EMBL" id="ENN95991.1"/>
    </source>
</evidence>
<dbReference type="InterPro" id="IPR001650">
    <property type="entry name" value="Helicase_C-like"/>
</dbReference>
<dbReference type="GO" id="GO:0140097">
    <property type="term" value="F:catalytic activity, acting on DNA"/>
    <property type="evidence" value="ECO:0007669"/>
    <property type="project" value="UniProtKB-ARBA"/>
</dbReference>
<dbReference type="Gene3D" id="3.40.50.300">
    <property type="entry name" value="P-loop containing nucleotide triphosphate hydrolases"/>
    <property type="match status" value="2"/>
</dbReference>
<dbReference type="InterPro" id="IPR014001">
    <property type="entry name" value="Helicase_ATP-bd"/>
</dbReference>
<dbReference type="EMBL" id="APMM01000031">
    <property type="protein sequence ID" value="ENN95991.1"/>
    <property type="molecule type" value="Genomic_DNA"/>
</dbReference>
<dbReference type="GO" id="GO:0120545">
    <property type="term" value="F:nucleic acid conformation isomerase activity"/>
    <property type="evidence" value="ECO:0007669"/>
    <property type="project" value="UniProtKB-ARBA"/>
</dbReference>
<accession>N6VS63</accession>
<dbReference type="GO" id="GO:0016787">
    <property type="term" value="F:hydrolase activity"/>
    <property type="evidence" value="ECO:0007669"/>
    <property type="project" value="InterPro"/>
</dbReference>
<dbReference type="Pfam" id="PF00271">
    <property type="entry name" value="Helicase_C"/>
    <property type="match status" value="1"/>
</dbReference>
<keyword evidence="4" id="KW-1185">Reference proteome</keyword>
<dbReference type="SMART" id="SM00487">
    <property type="entry name" value="DEXDc"/>
    <property type="match status" value="1"/>
</dbReference>
<name>N6VS63_9EURY</name>
<gene>
    <name evidence="3" type="ORF">J422_05095</name>
</gene>
<evidence type="ECO:0000259" key="1">
    <source>
        <dbReference type="PROSITE" id="PS51192"/>
    </source>
</evidence>
<dbReference type="RefSeq" id="WP_004592153.1">
    <property type="nucleotide sequence ID" value="NZ_APMM01000031.1"/>
</dbReference>
<feature type="domain" description="Helicase C-terminal" evidence="2">
    <location>
        <begin position="270"/>
        <end position="436"/>
    </location>
</feature>
<dbReference type="GO" id="GO:0005524">
    <property type="term" value="F:ATP binding"/>
    <property type="evidence" value="ECO:0007669"/>
    <property type="project" value="InterPro"/>
</dbReference>
<comment type="caution">
    <text evidence="3">The sequence shown here is derived from an EMBL/GenBank/DDBJ whole genome shotgun (WGS) entry which is preliminary data.</text>
</comment>
<dbReference type="Pfam" id="PF04851">
    <property type="entry name" value="ResIII"/>
    <property type="match status" value="1"/>
</dbReference>
<dbReference type="AlphaFoldDB" id="N6VS63"/>
<dbReference type="PANTHER" id="PTHR47396">
    <property type="entry name" value="TYPE I RESTRICTION ENZYME ECOKI R PROTEIN"/>
    <property type="match status" value="1"/>
</dbReference>
<dbReference type="STRING" id="1069083.GCA_000371805_00470"/>
<evidence type="ECO:0000313" key="4">
    <source>
        <dbReference type="Proteomes" id="UP000053695"/>
    </source>
</evidence>
<dbReference type="SMART" id="SM00490">
    <property type="entry name" value="HELICc"/>
    <property type="match status" value="1"/>
</dbReference>
<proteinExistence type="predicted"/>
<dbReference type="PANTHER" id="PTHR47396:SF1">
    <property type="entry name" value="ATP-DEPENDENT HELICASE IRC3-RELATED"/>
    <property type="match status" value="1"/>
</dbReference>
<feature type="domain" description="Helicase ATP-binding" evidence="1">
    <location>
        <begin position="29"/>
        <end position="172"/>
    </location>
</feature>
<dbReference type="PROSITE" id="PS51194">
    <property type="entry name" value="HELICASE_CTER"/>
    <property type="match status" value="1"/>
</dbReference>
<dbReference type="SUPFAM" id="SSF52540">
    <property type="entry name" value="P-loop containing nucleoside triphosphate hydrolases"/>
    <property type="match status" value="1"/>
</dbReference>